<comment type="caution">
    <text evidence="6">The sequence shown here is derived from an EMBL/GenBank/DDBJ whole genome shotgun (WGS) entry which is preliminary data.</text>
</comment>
<dbReference type="InterPro" id="IPR037923">
    <property type="entry name" value="HTH-like"/>
</dbReference>
<keyword evidence="7" id="KW-1185">Reference proteome</keyword>
<keyword evidence="3" id="KW-0010">Activator</keyword>
<protein>
    <submittedName>
        <fullName evidence="6">Helix-turn-helix domain-containing protein</fullName>
    </submittedName>
</protein>
<dbReference type="PROSITE" id="PS01124">
    <property type="entry name" value="HTH_ARAC_FAMILY_2"/>
    <property type="match status" value="1"/>
</dbReference>
<dbReference type="InterPro" id="IPR018060">
    <property type="entry name" value="HTH_AraC"/>
</dbReference>
<evidence type="ECO:0000313" key="7">
    <source>
        <dbReference type="Proteomes" id="UP001597391"/>
    </source>
</evidence>
<dbReference type="PANTHER" id="PTHR46796:SF7">
    <property type="entry name" value="ARAC FAMILY TRANSCRIPTIONAL REGULATOR"/>
    <property type="match status" value="1"/>
</dbReference>
<dbReference type="Gene3D" id="1.10.10.60">
    <property type="entry name" value="Homeodomain-like"/>
    <property type="match status" value="2"/>
</dbReference>
<dbReference type="InterPro" id="IPR020449">
    <property type="entry name" value="Tscrpt_reg_AraC-type_HTH"/>
</dbReference>
<dbReference type="Gene3D" id="2.60.120.280">
    <property type="entry name" value="Regulatory protein AraC"/>
    <property type="match status" value="1"/>
</dbReference>
<keyword evidence="1" id="KW-0805">Transcription regulation</keyword>
<dbReference type="SUPFAM" id="SSF51215">
    <property type="entry name" value="Regulatory protein AraC"/>
    <property type="match status" value="1"/>
</dbReference>
<evidence type="ECO:0000259" key="5">
    <source>
        <dbReference type="PROSITE" id="PS01124"/>
    </source>
</evidence>
<dbReference type="InterPro" id="IPR018062">
    <property type="entry name" value="HTH_AraC-typ_CS"/>
</dbReference>
<dbReference type="Pfam" id="PF12833">
    <property type="entry name" value="HTH_18"/>
    <property type="match status" value="1"/>
</dbReference>
<evidence type="ECO:0000256" key="1">
    <source>
        <dbReference type="ARBA" id="ARBA00023015"/>
    </source>
</evidence>
<dbReference type="PRINTS" id="PR00032">
    <property type="entry name" value="HTHARAC"/>
</dbReference>
<gene>
    <name evidence="6" type="ORF">ACFSYH_08325</name>
</gene>
<proteinExistence type="predicted"/>
<keyword evidence="4" id="KW-0804">Transcription</keyword>
<feature type="domain" description="HTH araC/xylS-type" evidence="5">
    <location>
        <begin position="160"/>
        <end position="258"/>
    </location>
</feature>
<dbReference type="EMBL" id="JBHUOP010000003">
    <property type="protein sequence ID" value="MFD2840575.1"/>
    <property type="molecule type" value="Genomic_DNA"/>
</dbReference>
<evidence type="ECO:0000256" key="3">
    <source>
        <dbReference type="ARBA" id="ARBA00023159"/>
    </source>
</evidence>
<evidence type="ECO:0000256" key="4">
    <source>
        <dbReference type="ARBA" id="ARBA00023163"/>
    </source>
</evidence>
<dbReference type="SMART" id="SM00342">
    <property type="entry name" value="HTH_ARAC"/>
    <property type="match status" value="1"/>
</dbReference>
<dbReference type="Pfam" id="PF02311">
    <property type="entry name" value="AraC_binding"/>
    <property type="match status" value="1"/>
</dbReference>
<dbReference type="PANTHER" id="PTHR46796">
    <property type="entry name" value="HTH-TYPE TRANSCRIPTIONAL ACTIVATOR RHAS-RELATED"/>
    <property type="match status" value="1"/>
</dbReference>
<accession>A0ABW5XDK5</accession>
<evidence type="ECO:0000256" key="2">
    <source>
        <dbReference type="ARBA" id="ARBA00023125"/>
    </source>
</evidence>
<organism evidence="6 7">
    <name type="scientific">Populibacterium corticicola</name>
    <dbReference type="NCBI Taxonomy" id="1812826"/>
    <lineage>
        <taxon>Bacteria</taxon>
        <taxon>Bacillati</taxon>
        <taxon>Actinomycetota</taxon>
        <taxon>Actinomycetes</taxon>
        <taxon>Micrococcales</taxon>
        <taxon>Jonesiaceae</taxon>
        <taxon>Populibacterium</taxon>
    </lineage>
</organism>
<sequence length="260" mass="28571">MTKQLLVTDAGFFPHAHRHECERPEGAREHIFLICTAGSGHVHTPAGRTNITKGDAVLLPAGLPHEYRADQDDPWTLWWFHTVGPDADELFASAISIIDGYVAHLRDTAAIAALTAQVIEALDTSTNGGLVRASGAAWHVLTHVISAGKRPTSDSIDAVDMALEHLQRISPERVSVEELAALAELSPSQFSALFKQRVGVPPLRYQNDLRLARARELLATTEIPIAEIATHCGYDDPLYFSRQFARTHGHSPSSYRSRFQ</sequence>
<dbReference type="SUPFAM" id="SSF46689">
    <property type="entry name" value="Homeodomain-like"/>
    <property type="match status" value="2"/>
</dbReference>
<dbReference type="PROSITE" id="PS00041">
    <property type="entry name" value="HTH_ARAC_FAMILY_1"/>
    <property type="match status" value="1"/>
</dbReference>
<evidence type="ECO:0000313" key="6">
    <source>
        <dbReference type="EMBL" id="MFD2840575.1"/>
    </source>
</evidence>
<dbReference type="Proteomes" id="UP001597391">
    <property type="component" value="Unassembled WGS sequence"/>
</dbReference>
<keyword evidence="2" id="KW-0238">DNA-binding</keyword>
<dbReference type="InterPro" id="IPR003313">
    <property type="entry name" value="AraC-bd"/>
</dbReference>
<dbReference type="InterPro" id="IPR009057">
    <property type="entry name" value="Homeodomain-like_sf"/>
</dbReference>
<dbReference type="InterPro" id="IPR050204">
    <property type="entry name" value="AraC_XylS_family_regulators"/>
</dbReference>
<reference evidence="7" key="1">
    <citation type="journal article" date="2019" name="Int. J. Syst. Evol. Microbiol.">
        <title>The Global Catalogue of Microorganisms (GCM) 10K type strain sequencing project: providing services to taxonomists for standard genome sequencing and annotation.</title>
        <authorList>
            <consortium name="The Broad Institute Genomics Platform"/>
            <consortium name="The Broad Institute Genome Sequencing Center for Infectious Disease"/>
            <person name="Wu L."/>
            <person name="Ma J."/>
        </authorList>
    </citation>
    <scope>NUCLEOTIDE SEQUENCE [LARGE SCALE GENOMIC DNA]</scope>
    <source>
        <strain evidence="7">KCTC 33576</strain>
    </source>
</reference>
<dbReference type="CDD" id="cd06986">
    <property type="entry name" value="cupin_MmsR-like_N"/>
    <property type="match status" value="1"/>
</dbReference>
<name>A0ABW5XDK5_9MICO</name>